<feature type="region of interest" description="Disordered" evidence="5">
    <location>
        <begin position="157"/>
        <end position="345"/>
    </location>
</feature>
<dbReference type="GO" id="GO:0006281">
    <property type="term" value="P:DNA repair"/>
    <property type="evidence" value="ECO:0007669"/>
    <property type="project" value="UniProtKB-KW"/>
</dbReference>
<dbReference type="InterPro" id="IPR022043">
    <property type="entry name" value="CAF1A_DD"/>
</dbReference>
<feature type="compositionally biased region" description="Low complexity" evidence="5">
    <location>
        <begin position="48"/>
        <end position="64"/>
    </location>
</feature>
<evidence type="ECO:0000313" key="8">
    <source>
        <dbReference type="EMBL" id="KAK0538768.1"/>
    </source>
</evidence>
<evidence type="ECO:0000256" key="4">
    <source>
        <dbReference type="ARBA" id="ARBA00023242"/>
    </source>
</evidence>
<dbReference type="PANTHER" id="PTHR15272">
    <property type="entry name" value="CHROMATIN ASSEMBLY FACTOR 1 SUBUNIT A CAF-1 SUBUNIT A"/>
    <property type="match status" value="1"/>
</dbReference>
<proteinExistence type="predicted"/>
<evidence type="ECO:0000256" key="3">
    <source>
        <dbReference type="ARBA" id="ARBA00023204"/>
    </source>
</evidence>
<dbReference type="Pfam" id="PF12253">
    <property type="entry name" value="CAF1A_dimeriz"/>
    <property type="match status" value="1"/>
</dbReference>
<comment type="subcellular location">
    <subcellularLocation>
        <location evidence="1">Nucleus</location>
    </subcellularLocation>
</comment>
<feature type="compositionally biased region" description="Polar residues" evidence="5">
    <location>
        <begin position="116"/>
        <end position="138"/>
    </location>
</feature>
<accession>A0AAN6GI53</accession>
<feature type="compositionally biased region" description="Low complexity" evidence="5">
    <location>
        <begin position="78"/>
        <end position="87"/>
    </location>
</feature>
<feature type="compositionally biased region" description="Basic residues" evidence="5">
    <location>
        <begin position="181"/>
        <end position="190"/>
    </location>
</feature>
<feature type="region of interest" description="Disordered" evidence="5">
    <location>
        <begin position="439"/>
        <end position="461"/>
    </location>
</feature>
<keyword evidence="4" id="KW-0539">Nucleus</keyword>
<feature type="region of interest" description="Disordered" evidence="5">
    <location>
        <begin position="549"/>
        <end position="582"/>
    </location>
</feature>
<dbReference type="EMBL" id="JAPDMQ010000040">
    <property type="protein sequence ID" value="KAK0538768.1"/>
    <property type="molecule type" value="Genomic_DNA"/>
</dbReference>
<dbReference type="GO" id="GO:0006334">
    <property type="term" value="P:nucleosome assembly"/>
    <property type="evidence" value="ECO:0007669"/>
    <property type="project" value="TreeGrafter"/>
</dbReference>
<name>A0AAN6GI53_9BASI</name>
<feature type="compositionally biased region" description="Basic and acidic residues" evidence="5">
    <location>
        <begin position="191"/>
        <end position="317"/>
    </location>
</feature>
<feature type="compositionally biased region" description="Low complexity" evidence="5">
    <location>
        <begin position="96"/>
        <end position="111"/>
    </location>
</feature>
<dbReference type="InterPro" id="IPR048800">
    <property type="entry name" value="Cac1-like_C"/>
</dbReference>
<dbReference type="Pfam" id="PF21796">
    <property type="entry name" value="Cac1_C"/>
    <property type="match status" value="1"/>
</dbReference>
<evidence type="ECO:0000256" key="5">
    <source>
        <dbReference type="SAM" id="MobiDB-lite"/>
    </source>
</evidence>
<dbReference type="PANTHER" id="PTHR15272:SF0">
    <property type="entry name" value="CHROMATIN ASSEMBLY FACTOR 1 SUBUNIT A"/>
    <property type="match status" value="1"/>
</dbReference>
<organism evidence="8 9">
    <name type="scientific">Tilletia horrida</name>
    <dbReference type="NCBI Taxonomy" id="155126"/>
    <lineage>
        <taxon>Eukaryota</taxon>
        <taxon>Fungi</taxon>
        <taxon>Dikarya</taxon>
        <taxon>Basidiomycota</taxon>
        <taxon>Ustilaginomycotina</taxon>
        <taxon>Exobasidiomycetes</taxon>
        <taxon>Tilletiales</taxon>
        <taxon>Tilletiaceae</taxon>
        <taxon>Tilletia</taxon>
    </lineage>
</organism>
<feature type="compositionally biased region" description="Low complexity" evidence="5">
    <location>
        <begin position="29"/>
        <end position="39"/>
    </location>
</feature>
<feature type="compositionally biased region" description="Low complexity" evidence="5">
    <location>
        <begin position="163"/>
        <end position="177"/>
    </location>
</feature>
<protein>
    <recommendedName>
        <fullName evidence="10">Chromatin assembly factor 1 subunit A</fullName>
    </recommendedName>
</protein>
<dbReference type="AlphaFoldDB" id="A0AAN6GI53"/>
<feature type="domain" description="Chromatin assembly factor 1 subunit A dimerization" evidence="6">
    <location>
        <begin position="505"/>
        <end position="579"/>
    </location>
</feature>
<evidence type="ECO:0008006" key="10">
    <source>
        <dbReference type="Google" id="ProtNLM"/>
    </source>
</evidence>
<evidence type="ECO:0000259" key="7">
    <source>
        <dbReference type="Pfam" id="PF21796"/>
    </source>
</evidence>
<sequence>MRQAHLNFAPVSRDTDEVKAAAAPPPPSANQSNSAGASSLFPPVAFPKQTTAAQRKGAAAAEGADQTHVNTPLKRAGSVSSDVSSPPKSTPAFDHSISSSPVSSNGPHSSPLAARTSATSINASSMGRMTAQPASSTLAKRVPTLEDSGFEIVIPVKTAPSKAQSTLATTSADASAAPTVHRPKVTKKKNMTPEEKAEREEKQKEAQLKREAKDQEQKAKQEAKEAQSKQKAEAKEAKEKEAKARQEAKEAKEKELKAKQEAKEEQLRQKAEAREAKEEEQRQKKEAREAKDEEQRAKREAKDAQKQQKEEKARKEAANQAKTRNFMSSFLKKPGASSSSGSSKQATMAAVVAARANAGKSDFQRTFIPGAYKNLAPVNKWKKPVSAELLRVLEGFDKAEAQEEDAPMDDGALSPSQADFKRRMARKVVKSNSKAKLPATFSSTSASATQDAAQAPSRRGIHPPVVVRQVMRAVAESDIIGGEAAAEAKKALDQIISDRSLVRLKFIQFEQDRRPGWYGSFTRPSNLIGPRRPFAQDPVLLDYSYDSDDEWEDQGQLEGEDIDEGQDAEEEEKEDDDDDSEMDDWLIDDLEEVDDNESMEEDPVAVADKLEDDNSSDIVEVDAEGHEVPASQRKAAHTVPAKRKAADTDTVVIQRGGQQKRVKALGRRFNAKLVPFSAGPHWEKSAGQIDYALFQPFQVEFLNNASYGLNPFTFDCVPLSDLVSSADTIVMAPPSTAVSKPAPTVCKATGKQTGGPGTLAELFAMANAQDDPLAAPGLPPFPGTAGSAADGSGEKRGRPKGAFPDELLLEFLQIIDGSTRVKPVLVEELKEKFSDRKCAAGPAAVNVSKAAIEKKLNEVAAKDGKGKGSKWVVKGEFRAKYGLPALATPAR</sequence>
<feature type="region of interest" description="Disordered" evidence="5">
    <location>
        <begin position="1"/>
        <end position="142"/>
    </location>
</feature>
<evidence type="ECO:0000313" key="9">
    <source>
        <dbReference type="Proteomes" id="UP001176521"/>
    </source>
</evidence>
<keyword evidence="9" id="KW-1185">Reference proteome</keyword>
<gene>
    <name evidence="8" type="ORF">OC842_001187</name>
</gene>
<evidence type="ECO:0000256" key="1">
    <source>
        <dbReference type="ARBA" id="ARBA00004123"/>
    </source>
</evidence>
<reference evidence="8" key="1">
    <citation type="journal article" date="2023" name="PhytoFront">
        <title>Draft Genome Resources of Seven Strains of Tilletia horrida, Causal Agent of Kernel Smut of Rice.</title>
        <authorList>
            <person name="Khanal S."/>
            <person name="Antony Babu S."/>
            <person name="Zhou X.G."/>
        </authorList>
    </citation>
    <scope>NUCLEOTIDE SEQUENCE</scope>
    <source>
        <strain evidence="8">TX3</strain>
    </source>
</reference>
<dbReference type="Proteomes" id="UP001176521">
    <property type="component" value="Unassembled WGS sequence"/>
</dbReference>
<feature type="compositionally biased region" description="Low complexity" evidence="5">
    <location>
        <begin position="439"/>
        <end position="457"/>
    </location>
</feature>
<evidence type="ECO:0000259" key="6">
    <source>
        <dbReference type="Pfam" id="PF12253"/>
    </source>
</evidence>
<feature type="domain" description="Chromatin assembly factor 1 subunit Cac1-like C-terminal" evidence="7">
    <location>
        <begin position="808"/>
        <end position="873"/>
    </location>
</feature>
<dbReference type="GO" id="GO:0033186">
    <property type="term" value="C:CAF-1 complex"/>
    <property type="evidence" value="ECO:0007669"/>
    <property type="project" value="TreeGrafter"/>
</dbReference>
<dbReference type="GO" id="GO:0005634">
    <property type="term" value="C:nucleus"/>
    <property type="evidence" value="ECO:0007669"/>
    <property type="project" value="UniProtKB-SubCell"/>
</dbReference>
<keyword evidence="3" id="KW-0234">DNA repair</keyword>
<feature type="region of interest" description="Disordered" evidence="5">
    <location>
        <begin position="773"/>
        <end position="800"/>
    </location>
</feature>
<evidence type="ECO:0000256" key="2">
    <source>
        <dbReference type="ARBA" id="ARBA00022763"/>
    </source>
</evidence>
<keyword evidence="2" id="KW-0227">DNA damage</keyword>
<comment type="caution">
    <text evidence="8">The sequence shown here is derived from an EMBL/GenBank/DDBJ whole genome shotgun (WGS) entry which is preliminary data.</text>
</comment>